<dbReference type="OrthoDB" id="9803616at2"/>
<reference evidence="4 5" key="1">
    <citation type="submission" date="2014-04" db="EMBL/GenBank/DDBJ databases">
        <title>Characterization and application of a salt tolerant electro-active bacterium.</title>
        <authorList>
            <person name="Yang L."/>
            <person name="Wei S."/>
            <person name="Tay Q.X.M."/>
        </authorList>
    </citation>
    <scope>NUCLEOTIDE SEQUENCE [LARGE SCALE GENOMIC DNA]</scope>
    <source>
        <strain evidence="4 5">LY1</strain>
    </source>
</reference>
<sequence>MRNTTYILLLSLLMISCNETDMSLSEFEGDTIFQPVEEEAYAFPGAAGFGYKTTGGRGGKVVKVTNLNDSGPGSLRNAINTPGARIVIFDVSGYIHLSSNLVITQGNITIAGQSAPGDGVTIRNHSLIVNADNVIIRYLRFRMGDEGGAEADAIEGRYKRNIIIDHCSMSWSTDETASFYANENFTMQWCILSESLRNSVHDKGRHGYGGIWGGKNASFHHNLLAHHDNRNPRFDHPAIYPDPQNTSDLRGTVDFRNNVIYNWGTEAAYGGELGTFNIVNNYFKPGPATQNSNMFLNAYKQASNNAPIYGYGKFYVSGNVLDGRQDISNDNWLGVMAKQGSIADKENMMLASPLPNGDLSFMHTAQEAYDRVLLYSGASLVRDAVDVRIVQETKDRSFYGHGSKGSLNGLIDSQTDVGGWPDLIATTALKDTDGDGMPDDWEAAHGLDPTKDDAKGRDLSSAYDNIEVYINGIVKEISDRQYK</sequence>
<evidence type="ECO:0000313" key="5">
    <source>
        <dbReference type="Proteomes" id="UP000027821"/>
    </source>
</evidence>
<keyword evidence="2" id="KW-0325">Glycoprotein</keyword>
<proteinExistence type="predicted"/>
<accession>A0A074KWT0</accession>
<dbReference type="GO" id="GO:0016829">
    <property type="term" value="F:lyase activity"/>
    <property type="evidence" value="ECO:0007669"/>
    <property type="project" value="UniProtKB-KW"/>
</dbReference>
<dbReference type="SUPFAM" id="SSF51126">
    <property type="entry name" value="Pectin lyase-like"/>
    <property type="match status" value="1"/>
</dbReference>
<dbReference type="PROSITE" id="PS51257">
    <property type="entry name" value="PROKAR_LIPOPROTEIN"/>
    <property type="match status" value="1"/>
</dbReference>
<gene>
    <name evidence="4" type="ORF">EL17_18090</name>
</gene>
<comment type="caution">
    <text evidence="4">The sequence shown here is derived from an EMBL/GenBank/DDBJ whole genome shotgun (WGS) entry which is preliminary data.</text>
</comment>
<keyword evidence="5" id="KW-1185">Reference proteome</keyword>
<evidence type="ECO:0000256" key="3">
    <source>
        <dbReference type="SAM" id="MobiDB-lite"/>
    </source>
</evidence>
<evidence type="ECO:0000256" key="2">
    <source>
        <dbReference type="ARBA" id="ARBA00023180"/>
    </source>
</evidence>
<keyword evidence="4" id="KW-0456">Lyase</keyword>
<keyword evidence="1" id="KW-0479">Metal-binding</keyword>
<dbReference type="Gene3D" id="2.160.20.10">
    <property type="entry name" value="Single-stranded right-handed beta-helix, Pectin lyase-like"/>
    <property type="match status" value="1"/>
</dbReference>
<dbReference type="Proteomes" id="UP000027821">
    <property type="component" value="Unassembled WGS sequence"/>
</dbReference>
<protein>
    <submittedName>
        <fullName evidence="4">Pectate lyase</fullName>
    </submittedName>
</protein>
<dbReference type="eggNOG" id="COG3866">
    <property type="taxonomic scope" value="Bacteria"/>
</dbReference>
<organism evidence="4 5">
    <name type="scientific">Anditalea andensis</name>
    <dbReference type="NCBI Taxonomy" id="1048983"/>
    <lineage>
        <taxon>Bacteria</taxon>
        <taxon>Pseudomonadati</taxon>
        <taxon>Bacteroidota</taxon>
        <taxon>Cytophagia</taxon>
        <taxon>Cytophagales</taxon>
        <taxon>Cytophagaceae</taxon>
        <taxon>Anditalea</taxon>
    </lineage>
</organism>
<evidence type="ECO:0000313" key="4">
    <source>
        <dbReference type="EMBL" id="KEO72650.1"/>
    </source>
</evidence>
<feature type="region of interest" description="Disordered" evidence="3">
    <location>
        <begin position="433"/>
        <end position="453"/>
    </location>
</feature>
<dbReference type="InterPro" id="IPR011050">
    <property type="entry name" value="Pectin_lyase_fold/virulence"/>
</dbReference>
<dbReference type="EMBL" id="JMIH01000024">
    <property type="protein sequence ID" value="KEO72650.1"/>
    <property type="molecule type" value="Genomic_DNA"/>
</dbReference>
<dbReference type="STRING" id="1048983.EL17_18090"/>
<dbReference type="InterPro" id="IPR012334">
    <property type="entry name" value="Pectin_lyas_fold"/>
</dbReference>
<dbReference type="RefSeq" id="WP_035077341.1">
    <property type="nucleotide sequence ID" value="NZ_JMIH01000024.1"/>
</dbReference>
<dbReference type="InterPro" id="IPR052063">
    <property type="entry name" value="Polysaccharide_Lyase_1"/>
</dbReference>
<dbReference type="GO" id="GO:0046872">
    <property type="term" value="F:metal ion binding"/>
    <property type="evidence" value="ECO:0007669"/>
    <property type="project" value="UniProtKB-KW"/>
</dbReference>
<dbReference type="PANTHER" id="PTHR42970:SF1">
    <property type="entry name" value="PECTATE LYASE C-RELATED"/>
    <property type="match status" value="1"/>
</dbReference>
<dbReference type="PANTHER" id="PTHR42970">
    <property type="entry name" value="PECTATE LYASE C-RELATED"/>
    <property type="match status" value="1"/>
</dbReference>
<name>A0A074KWT0_9BACT</name>
<feature type="compositionally biased region" description="Basic and acidic residues" evidence="3">
    <location>
        <begin position="442"/>
        <end position="453"/>
    </location>
</feature>
<dbReference type="AlphaFoldDB" id="A0A074KWT0"/>
<evidence type="ECO:0000256" key="1">
    <source>
        <dbReference type="ARBA" id="ARBA00022723"/>
    </source>
</evidence>